<dbReference type="AlphaFoldDB" id="A0A833VEF9"/>
<dbReference type="PANTHER" id="PTHR47165">
    <property type="entry name" value="OS03G0429900 PROTEIN"/>
    <property type="match status" value="1"/>
</dbReference>
<accession>A0A833VEF9</accession>
<gene>
    <name evidence="1" type="ORF">FCM35_KLT12699</name>
</gene>
<protein>
    <submittedName>
        <fullName evidence="1">Replication factor-A carboxy-terminal domain protein</fullName>
    </submittedName>
</protein>
<dbReference type="SUPFAM" id="SSF50249">
    <property type="entry name" value="Nucleic acid-binding proteins"/>
    <property type="match status" value="1"/>
</dbReference>
<dbReference type="OrthoDB" id="1095684at2759"/>
<evidence type="ECO:0000313" key="1">
    <source>
        <dbReference type="EMBL" id="KAF3322710.1"/>
    </source>
</evidence>
<dbReference type="PANTHER" id="PTHR47165:SF4">
    <property type="entry name" value="OS03G0429900 PROTEIN"/>
    <property type="match status" value="1"/>
</dbReference>
<organism evidence="1 2">
    <name type="scientific">Carex littledalei</name>
    <dbReference type="NCBI Taxonomy" id="544730"/>
    <lineage>
        <taxon>Eukaryota</taxon>
        <taxon>Viridiplantae</taxon>
        <taxon>Streptophyta</taxon>
        <taxon>Embryophyta</taxon>
        <taxon>Tracheophyta</taxon>
        <taxon>Spermatophyta</taxon>
        <taxon>Magnoliopsida</taxon>
        <taxon>Liliopsida</taxon>
        <taxon>Poales</taxon>
        <taxon>Cyperaceae</taxon>
        <taxon>Cyperoideae</taxon>
        <taxon>Cariceae</taxon>
        <taxon>Carex</taxon>
        <taxon>Carex subgen. Euthyceras</taxon>
    </lineage>
</organism>
<comment type="caution">
    <text evidence="1">The sequence shown here is derived from an EMBL/GenBank/DDBJ whole genome shotgun (WGS) entry which is preliminary data.</text>
</comment>
<reference evidence="1" key="1">
    <citation type="submission" date="2020-01" db="EMBL/GenBank/DDBJ databases">
        <title>Genome sequence of Kobresia littledalei, the first chromosome-level genome in the family Cyperaceae.</title>
        <authorList>
            <person name="Qu G."/>
        </authorList>
    </citation>
    <scope>NUCLEOTIDE SEQUENCE</scope>
    <source>
        <strain evidence="1">C.B.Clarke</strain>
        <tissue evidence="1">Leaf</tissue>
    </source>
</reference>
<dbReference type="InterPro" id="IPR012340">
    <property type="entry name" value="NA-bd_OB-fold"/>
</dbReference>
<evidence type="ECO:0000313" key="2">
    <source>
        <dbReference type="Proteomes" id="UP000623129"/>
    </source>
</evidence>
<proteinExistence type="predicted"/>
<dbReference type="EMBL" id="SWLB01000024">
    <property type="protein sequence ID" value="KAF3322710.1"/>
    <property type="molecule type" value="Genomic_DNA"/>
</dbReference>
<dbReference type="Proteomes" id="UP000623129">
    <property type="component" value="Unassembled WGS sequence"/>
</dbReference>
<dbReference type="Gene3D" id="2.40.50.140">
    <property type="entry name" value="Nucleic acid-binding proteins"/>
    <property type="match status" value="1"/>
</dbReference>
<name>A0A833VEF9_9POAL</name>
<sequence>MKGKWSLRTYSATRIYQEPLPEMLAFQRRMTGKKIEPVLIENAEQETQSDASAPMTISIAKLKEICSASNQEKLFNVVVEIDEVLDEYDWYYNACPTHKTRIKSAKPHYTCPHCPIKIIERPEPWFNFVLLVKDATGKAEFVFIGRQAELLLNCSAKDLLAQQTAGKGPYLPPKIKDLKKKKLLFTLSSTTKVPYNNWHNRHKEATILEKSIKKTANKCLDEENT</sequence>
<keyword evidence="2" id="KW-1185">Reference proteome</keyword>